<feature type="non-terminal residue" evidence="1">
    <location>
        <position position="1"/>
    </location>
</feature>
<comment type="caution">
    <text evidence="1">The sequence shown here is derived from an EMBL/GenBank/DDBJ whole genome shotgun (WGS) entry which is preliminary data.</text>
</comment>
<accession>A0A8T2WG03</accession>
<sequence length="149" mass="16411">FGSFDGRTQRGWGLGPSVTGPKGFWVWVLPPSSNWVRDRSVSRPKGIVWDRVPTLMDLGPCPTQKVGSRSFVAALKGVWVFHAPTQWGWVHKGPDPMGIGVRVRIPIQKSRAGVWVLWCLDLRGSGLALRSSPKCGWVWVNAQTKGLGP</sequence>
<organism evidence="1 2">
    <name type="scientific">Populus deltoides</name>
    <name type="common">Eastern poplar</name>
    <name type="synonym">Eastern cottonwood</name>
    <dbReference type="NCBI Taxonomy" id="3696"/>
    <lineage>
        <taxon>Eukaryota</taxon>
        <taxon>Viridiplantae</taxon>
        <taxon>Streptophyta</taxon>
        <taxon>Embryophyta</taxon>
        <taxon>Tracheophyta</taxon>
        <taxon>Spermatophyta</taxon>
        <taxon>Magnoliopsida</taxon>
        <taxon>eudicotyledons</taxon>
        <taxon>Gunneridae</taxon>
        <taxon>Pentapetalae</taxon>
        <taxon>rosids</taxon>
        <taxon>fabids</taxon>
        <taxon>Malpighiales</taxon>
        <taxon>Salicaceae</taxon>
        <taxon>Saliceae</taxon>
        <taxon>Populus</taxon>
    </lineage>
</organism>
<dbReference type="Proteomes" id="UP000807159">
    <property type="component" value="Unassembled WGS sequence"/>
</dbReference>
<evidence type="ECO:0000313" key="2">
    <source>
        <dbReference type="Proteomes" id="UP000807159"/>
    </source>
</evidence>
<dbReference type="AlphaFoldDB" id="A0A8T2WG03"/>
<keyword evidence="2" id="KW-1185">Reference proteome</keyword>
<proteinExistence type="predicted"/>
<reference evidence="1" key="1">
    <citation type="journal article" date="2021" name="J. Hered.">
        <title>Genome Assembly of Salicaceae Populus deltoides (Eastern Cottonwood) I-69 Based on Nanopore Sequencing and Hi-C Technologies.</title>
        <authorList>
            <person name="Bai S."/>
            <person name="Wu H."/>
            <person name="Zhang J."/>
            <person name="Pan Z."/>
            <person name="Zhao W."/>
            <person name="Li Z."/>
            <person name="Tong C."/>
        </authorList>
    </citation>
    <scope>NUCLEOTIDE SEQUENCE</scope>
    <source>
        <tissue evidence="1">Leaf</tissue>
    </source>
</reference>
<name>A0A8T2WG03_POPDE</name>
<gene>
    <name evidence="1" type="ORF">H0E87_031647</name>
</gene>
<protein>
    <submittedName>
        <fullName evidence="1">Uncharacterized protein</fullName>
    </submittedName>
</protein>
<dbReference type="EMBL" id="JACEGQ020000214">
    <property type="protein sequence ID" value="KAH8479402.1"/>
    <property type="molecule type" value="Genomic_DNA"/>
</dbReference>
<evidence type="ECO:0000313" key="1">
    <source>
        <dbReference type="EMBL" id="KAH8479402.1"/>
    </source>
</evidence>